<evidence type="ECO:0000259" key="3">
    <source>
        <dbReference type="SMART" id="SM01331"/>
    </source>
</evidence>
<dbReference type="Proteomes" id="UP000821866">
    <property type="component" value="Unassembled WGS sequence"/>
</dbReference>
<feature type="transmembrane region" description="Helical" evidence="2">
    <location>
        <begin position="219"/>
        <end position="236"/>
    </location>
</feature>
<evidence type="ECO:0000256" key="1">
    <source>
        <dbReference type="SAM" id="MobiDB-lite"/>
    </source>
</evidence>
<dbReference type="VEuPathDB" id="VectorBase:LOC119184061"/>
<gene>
    <name evidence="4" type="ORF">HPB51_027039</name>
</gene>
<protein>
    <recommendedName>
        <fullName evidence="3">Serine/threonine-protein kinase haspin C-terminal domain-containing protein</fullName>
    </recommendedName>
</protein>
<comment type="caution">
    <text evidence="4">The sequence shown here is derived from an EMBL/GenBank/DDBJ whole genome shotgun (WGS) entry which is preliminary data.</text>
</comment>
<dbReference type="EMBL" id="JABSTU010002982">
    <property type="protein sequence ID" value="KAH7977103.1"/>
    <property type="molecule type" value="Genomic_DNA"/>
</dbReference>
<dbReference type="InterPro" id="IPR036259">
    <property type="entry name" value="MFS_trans_sf"/>
</dbReference>
<evidence type="ECO:0000313" key="5">
    <source>
        <dbReference type="Proteomes" id="UP000821866"/>
    </source>
</evidence>
<evidence type="ECO:0000256" key="2">
    <source>
        <dbReference type="SAM" id="Phobius"/>
    </source>
</evidence>
<feature type="region of interest" description="Disordered" evidence="1">
    <location>
        <begin position="94"/>
        <end position="115"/>
    </location>
</feature>
<dbReference type="AlphaFoldDB" id="A0A9J6D186"/>
<keyword evidence="2" id="KW-0472">Membrane</keyword>
<dbReference type="Gene3D" id="1.10.510.10">
    <property type="entry name" value="Transferase(Phosphotransferase) domain 1"/>
    <property type="match status" value="1"/>
</dbReference>
<keyword evidence="5" id="KW-1185">Reference proteome</keyword>
<dbReference type="SUPFAM" id="SSF103473">
    <property type="entry name" value="MFS general substrate transporter"/>
    <property type="match status" value="1"/>
</dbReference>
<reference evidence="4" key="1">
    <citation type="journal article" date="2020" name="Cell">
        <title>Large-Scale Comparative Analyses of Tick Genomes Elucidate Their Genetic Diversity and Vector Capacities.</title>
        <authorList>
            <consortium name="Tick Genome and Microbiome Consortium (TIGMIC)"/>
            <person name="Jia N."/>
            <person name="Wang J."/>
            <person name="Shi W."/>
            <person name="Du L."/>
            <person name="Sun Y."/>
            <person name="Zhan W."/>
            <person name="Jiang J.F."/>
            <person name="Wang Q."/>
            <person name="Zhang B."/>
            <person name="Ji P."/>
            <person name="Bell-Sakyi L."/>
            <person name="Cui X.M."/>
            <person name="Yuan T.T."/>
            <person name="Jiang B.G."/>
            <person name="Yang W.F."/>
            <person name="Lam T.T."/>
            <person name="Chang Q.C."/>
            <person name="Ding S.J."/>
            <person name="Wang X.J."/>
            <person name="Zhu J.G."/>
            <person name="Ruan X.D."/>
            <person name="Zhao L."/>
            <person name="Wei J.T."/>
            <person name="Ye R.Z."/>
            <person name="Que T.C."/>
            <person name="Du C.H."/>
            <person name="Zhou Y.H."/>
            <person name="Cheng J.X."/>
            <person name="Dai P.F."/>
            <person name="Guo W.B."/>
            <person name="Han X.H."/>
            <person name="Huang E.J."/>
            <person name="Li L.F."/>
            <person name="Wei W."/>
            <person name="Gao Y.C."/>
            <person name="Liu J.Z."/>
            <person name="Shao H.Z."/>
            <person name="Wang X."/>
            <person name="Wang C.C."/>
            <person name="Yang T.C."/>
            <person name="Huo Q.B."/>
            <person name="Li W."/>
            <person name="Chen H.Y."/>
            <person name="Chen S.E."/>
            <person name="Zhou L.G."/>
            <person name="Ni X.B."/>
            <person name="Tian J.H."/>
            <person name="Sheng Y."/>
            <person name="Liu T."/>
            <person name="Pan Y.S."/>
            <person name="Xia L.Y."/>
            <person name="Li J."/>
            <person name="Zhao F."/>
            <person name="Cao W.C."/>
        </authorList>
    </citation>
    <scope>NUCLEOTIDE SEQUENCE</scope>
    <source>
        <strain evidence="4">Rmic-2018</strain>
    </source>
</reference>
<evidence type="ECO:0000313" key="4">
    <source>
        <dbReference type="EMBL" id="KAH7977103.1"/>
    </source>
</evidence>
<keyword evidence="2" id="KW-0812">Transmembrane</keyword>
<feature type="compositionally biased region" description="Low complexity" evidence="1">
    <location>
        <begin position="332"/>
        <end position="358"/>
    </location>
</feature>
<dbReference type="InterPro" id="IPR024604">
    <property type="entry name" value="GSG2_C"/>
</dbReference>
<dbReference type="Gene3D" id="1.20.1250.20">
    <property type="entry name" value="MFS general substrate transporter like domains"/>
    <property type="match status" value="1"/>
</dbReference>
<reference evidence="4" key="2">
    <citation type="submission" date="2021-09" db="EMBL/GenBank/DDBJ databases">
        <authorList>
            <person name="Jia N."/>
            <person name="Wang J."/>
            <person name="Shi W."/>
            <person name="Du L."/>
            <person name="Sun Y."/>
            <person name="Zhan W."/>
            <person name="Jiang J."/>
            <person name="Wang Q."/>
            <person name="Zhang B."/>
            <person name="Ji P."/>
            <person name="Sakyi L.B."/>
            <person name="Cui X."/>
            <person name="Yuan T."/>
            <person name="Jiang B."/>
            <person name="Yang W."/>
            <person name="Lam T.T.-Y."/>
            <person name="Chang Q."/>
            <person name="Ding S."/>
            <person name="Wang X."/>
            <person name="Zhu J."/>
            <person name="Ruan X."/>
            <person name="Zhao L."/>
            <person name="Wei J."/>
            <person name="Que T."/>
            <person name="Du C."/>
            <person name="Cheng J."/>
            <person name="Dai P."/>
            <person name="Han X."/>
            <person name="Huang E."/>
            <person name="Gao Y."/>
            <person name="Liu J."/>
            <person name="Shao H."/>
            <person name="Ye R."/>
            <person name="Li L."/>
            <person name="Wei W."/>
            <person name="Wang X."/>
            <person name="Wang C."/>
            <person name="Huo Q."/>
            <person name="Li W."/>
            <person name="Guo W."/>
            <person name="Chen H."/>
            <person name="Chen S."/>
            <person name="Zhou L."/>
            <person name="Zhou L."/>
            <person name="Ni X."/>
            <person name="Tian J."/>
            <person name="Zhou Y."/>
            <person name="Sheng Y."/>
            <person name="Liu T."/>
            <person name="Pan Y."/>
            <person name="Xia L."/>
            <person name="Li J."/>
            <person name="Zhao F."/>
            <person name="Cao W."/>
        </authorList>
    </citation>
    <scope>NUCLEOTIDE SEQUENCE</scope>
    <source>
        <strain evidence="4">Rmic-2018</strain>
        <tissue evidence="4">Larvae</tissue>
    </source>
</reference>
<feature type="transmembrane region" description="Helical" evidence="2">
    <location>
        <begin position="178"/>
        <end position="198"/>
    </location>
</feature>
<organism evidence="4 5">
    <name type="scientific">Rhipicephalus microplus</name>
    <name type="common">Cattle tick</name>
    <name type="synonym">Boophilus microplus</name>
    <dbReference type="NCBI Taxonomy" id="6941"/>
    <lineage>
        <taxon>Eukaryota</taxon>
        <taxon>Metazoa</taxon>
        <taxon>Ecdysozoa</taxon>
        <taxon>Arthropoda</taxon>
        <taxon>Chelicerata</taxon>
        <taxon>Arachnida</taxon>
        <taxon>Acari</taxon>
        <taxon>Parasitiformes</taxon>
        <taxon>Ixodida</taxon>
        <taxon>Ixodoidea</taxon>
        <taxon>Ixodidae</taxon>
        <taxon>Rhipicephalinae</taxon>
        <taxon>Rhipicephalus</taxon>
        <taxon>Boophilus</taxon>
    </lineage>
</organism>
<dbReference type="CDD" id="cd06174">
    <property type="entry name" value="MFS"/>
    <property type="match status" value="1"/>
</dbReference>
<name>A0A9J6D186_RHIMP</name>
<feature type="compositionally biased region" description="Basic and acidic residues" evidence="1">
    <location>
        <begin position="94"/>
        <end position="111"/>
    </location>
</feature>
<feature type="transmembrane region" description="Helical" evidence="2">
    <location>
        <begin position="242"/>
        <end position="265"/>
    </location>
</feature>
<keyword evidence="2" id="KW-1133">Transmembrane helix</keyword>
<sequence>MGCPTYSGSASCFPCQLASDDWEAYHPRTNALWLSYLLHKLTDKLPRTKQAAKVSTSGGRLASWADALLALPSAEALVVEHVALQLERKAEVLPEERRRKGPQTKEPDARSTRTRYALRTSRCPLPKKKRSRMAFCPPPRLASQWLQWQTVRGPVMALQAFLQGGVLFIMAFTDDVFILAPIGFGLGGISSSLDMLPVPVLQRYLEPECMERHLGIRRATSGIGCLLGPVLVMVFRDGEMESYAVLFLVSGLLSVIAGALWLPGLRRETEEARGKTAVPGTPEATAGAKLDGGEPAAAGDYSPPLPGALQPTTGDMALGHSGSPEHAEAPGEAAVSPEAVGSSPAPEASGGAPPDAPA</sequence>
<feature type="domain" description="Serine/threonine-protein kinase haspin C-terminal" evidence="3">
    <location>
        <begin position="10"/>
        <end position="83"/>
    </location>
</feature>
<dbReference type="SMART" id="SM01331">
    <property type="entry name" value="DUF3635"/>
    <property type="match status" value="1"/>
</dbReference>
<proteinExistence type="predicted"/>
<accession>A0A9J6D186</accession>
<feature type="region of interest" description="Disordered" evidence="1">
    <location>
        <begin position="271"/>
        <end position="358"/>
    </location>
</feature>